<feature type="transmembrane region" description="Helical" evidence="9">
    <location>
        <begin position="61"/>
        <end position="87"/>
    </location>
</feature>
<evidence type="ECO:0000256" key="8">
    <source>
        <dbReference type="ARBA" id="ARBA00025323"/>
    </source>
</evidence>
<feature type="transmembrane region" description="Helical" evidence="9">
    <location>
        <begin position="12"/>
        <end position="41"/>
    </location>
</feature>
<dbReference type="PANTHER" id="PTHR30406">
    <property type="entry name" value="SULFATE TRANSPORT SYSTEM PERMEASE PROTEIN"/>
    <property type="match status" value="1"/>
</dbReference>
<comment type="caution">
    <text evidence="11">The sequence shown here is derived from an EMBL/GenBank/DDBJ whole genome shotgun (WGS) entry which is preliminary data.</text>
</comment>
<gene>
    <name evidence="11" type="primary">cysW</name>
    <name evidence="11" type="ORF">GPA22_18125</name>
</gene>
<dbReference type="CDD" id="cd06261">
    <property type="entry name" value="TM_PBP2"/>
    <property type="match status" value="1"/>
</dbReference>
<comment type="subunit">
    <text evidence="2">The complex is composed of two ATP-binding proteins (CysA), two transmembrane proteins (CysT and CysW) and a solute-binding protein (CysP).</text>
</comment>
<protein>
    <submittedName>
        <fullName evidence="11">Sulfate ABC transporter permease subunit CysW</fullName>
    </submittedName>
</protein>
<keyword evidence="6" id="KW-0764">Sulfate transport</keyword>
<comment type="subcellular location">
    <subcellularLocation>
        <location evidence="1">Cell membrane</location>
        <topology evidence="1">Multi-pass membrane protein</topology>
    </subcellularLocation>
</comment>
<dbReference type="EMBL" id="WTVN01000033">
    <property type="protein sequence ID" value="NMG45637.1"/>
    <property type="molecule type" value="Genomic_DNA"/>
</dbReference>
<feature type="domain" description="ABC transmembrane type-1" evidence="10">
    <location>
        <begin position="61"/>
        <end position="268"/>
    </location>
</feature>
<accession>A0ABX1Q3Z9</accession>
<reference evidence="11 12" key="1">
    <citation type="submission" date="2019-12" db="EMBL/GenBank/DDBJ databases">
        <title>Comparative genomics gives insights into the taxonomy of the Azoarcus-Aromatoleum group and reveals separate origins of nif in the plant-associated Azoarcus and non-plant-associated Aromatoleum sub-groups.</title>
        <authorList>
            <person name="Lafos M."/>
            <person name="Maluk M."/>
            <person name="Batista M."/>
            <person name="Junghare M."/>
            <person name="Carmona M."/>
            <person name="Faoro H."/>
            <person name="Cruz L.M."/>
            <person name="Battistoni F."/>
            <person name="De Souza E."/>
            <person name="Pedrosa F."/>
            <person name="Chen W.-M."/>
            <person name="Poole P.S."/>
            <person name="Dixon R.A."/>
            <person name="James E.K."/>
        </authorList>
    </citation>
    <scope>NUCLEOTIDE SEQUENCE [LARGE SCALE GENOMIC DNA]</scope>
    <source>
        <strain evidence="11 12">Td21</strain>
    </source>
</reference>
<proteinExistence type="predicted"/>
<feature type="transmembrane region" description="Helical" evidence="9">
    <location>
        <begin position="198"/>
        <end position="223"/>
    </location>
</feature>
<evidence type="ECO:0000256" key="3">
    <source>
        <dbReference type="ARBA" id="ARBA00022448"/>
    </source>
</evidence>
<sequence>MTARRATAEPRWVRLLLTAVALGFLFLFLVLPLIAVFWEAFAQGAQAYWEALKDSEARSAMLLTLTIAALVLPFNIAFGVAAAWAIAKFEFRGKSLLTTLIDLPFAVSPVVAGLIFIILFGAQGFFGSWLAANDIKIIFALPGMLLATLFVTFPFVARELIPLMQAQGRDEEEAAISLGASGWQMFWRVTLPNIKWGLMYGVILANARAMGEFGAVSVVSGHIRGETNTLPLHVEILYNEYNQIGAFAAATVLAFLGLVTLVAKTVVEWRMRKETEMLTADLPPEKTELPPIAATEHP</sequence>
<dbReference type="Pfam" id="PF00528">
    <property type="entry name" value="BPD_transp_1"/>
    <property type="match status" value="1"/>
</dbReference>
<dbReference type="PROSITE" id="PS50928">
    <property type="entry name" value="ABC_TM1"/>
    <property type="match status" value="1"/>
</dbReference>
<evidence type="ECO:0000256" key="1">
    <source>
        <dbReference type="ARBA" id="ARBA00004651"/>
    </source>
</evidence>
<evidence type="ECO:0000256" key="6">
    <source>
        <dbReference type="ARBA" id="ARBA00023032"/>
    </source>
</evidence>
<organism evidence="11 12">
    <name type="scientific">Aromatoleum toluvorans</name>
    <dbReference type="NCBI Taxonomy" id="92002"/>
    <lineage>
        <taxon>Bacteria</taxon>
        <taxon>Pseudomonadati</taxon>
        <taxon>Pseudomonadota</taxon>
        <taxon>Betaproteobacteria</taxon>
        <taxon>Rhodocyclales</taxon>
        <taxon>Rhodocyclaceae</taxon>
        <taxon>Aromatoleum</taxon>
    </lineage>
</organism>
<keyword evidence="7 9" id="KW-0472">Membrane</keyword>
<dbReference type="RefSeq" id="WP_169257467.1">
    <property type="nucleotide sequence ID" value="NZ_WTVN01000033.1"/>
</dbReference>
<evidence type="ECO:0000256" key="4">
    <source>
        <dbReference type="ARBA" id="ARBA00022692"/>
    </source>
</evidence>
<evidence type="ECO:0000313" key="12">
    <source>
        <dbReference type="Proteomes" id="UP000623795"/>
    </source>
</evidence>
<keyword evidence="5 9" id="KW-1133">Transmembrane helix</keyword>
<dbReference type="InterPro" id="IPR005667">
    <property type="entry name" value="Sulph_transpt2"/>
</dbReference>
<dbReference type="InterPro" id="IPR011866">
    <property type="entry name" value="CysW_permease"/>
</dbReference>
<evidence type="ECO:0000256" key="2">
    <source>
        <dbReference type="ARBA" id="ARBA00011779"/>
    </source>
</evidence>
<keyword evidence="4 9" id="KW-0812">Transmembrane</keyword>
<dbReference type="Proteomes" id="UP000623795">
    <property type="component" value="Unassembled WGS sequence"/>
</dbReference>
<comment type="function">
    <text evidence="8">Part of the ABC transporter complex CysAWTP (TC 3.A.1.6.1) involved in sulfate/thiosulfate import. Probably responsible for the translocation of the substrate across the membrane.</text>
</comment>
<dbReference type="InterPro" id="IPR035906">
    <property type="entry name" value="MetI-like_sf"/>
</dbReference>
<dbReference type="SUPFAM" id="SSF161098">
    <property type="entry name" value="MetI-like"/>
    <property type="match status" value="1"/>
</dbReference>
<evidence type="ECO:0000256" key="7">
    <source>
        <dbReference type="ARBA" id="ARBA00023136"/>
    </source>
</evidence>
<keyword evidence="3" id="KW-0813">Transport</keyword>
<feature type="transmembrane region" description="Helical" evidence="9">
    <location>
        <begin position="99"/>
        <end position="125"/>
    </location>
</feature>
<feature type="transmembrane region" description="Helical" evidence="9">
    <location>
        <begin position="243"/>
        <end position="263"/>
    </location>
</feature>
<dbReference type="NCBIfam" id="TIGR02140">
    <property type="entry name" value="permease_CysW"/>
    <property type="match status" value="1"/>
</dbReference>
<evidence type="ECO:0000256" key="5">
    <source>
        <dbReference type="ARBA" id="ARBA00022989"/>
    </source>
</evidence>
<dbReference type="InterPro" id="IPR000515">
    <property type="entry name" value="MetI-like"/>
</dbReference>
<dbReference type="NCBIfam" id="TIGR00969">
    <property type="entry name" value="3a0106s02"/>
    <property type="match status" value="1"/>
</dbReference>
<feature type="transmembrane region" description="Helical" evidence="9">
    <location>
        <begin position="137"/>
        <end position="157"/>
    </location>
</feature>
<dbReference type="Gene3D" id="1.10.3720.10">
    <property type="entry name" value="MetI-like"/>
    <property type="match status" value="1"/>
</dbReference>
<dbReference type="PANTHER" id="PTHR30406:SF1">
    <property type="entry name" value="SULFATE TRANSPORT SYSTEM PERMEASE PROTEIN CYSW"/>
    <property type="match status" value="1"/>
</dbReference>
<evidence type="ECO:0000313" key="11">
    <source>
        <dbReference type="EMBL" id="NMG45637.1"/>
    </source>
</evidence>
<evidence type="ECO:0000259" key="10">
    <source>
        <dbReference type="PROSITE" id="PS50928"/>
    </source>
</evidence>
<evidence type="ECO:0000256" key="9">
    <source>
        <dbReference type="SAM" id="Phobius"/>
    </source>
</evidence>
<keyword evidence="12" id="KW-1185">Reference proteome</keyword>
<name>A0ABX1Q3Z9_9RHOO</name>